<protein>
    <recommendedName>
        <fullName evidence="3">Tetratricopeptide repeat protein</fullName>
    </recommendedName>
</protein>
<keyword evidence="2" id="KW-1185">Reference proteome</keyword>
<proteinExistence type="predicted"/>
<dbReference type="Proteomes" id="UP001143480">
    <property type="component" value="Unassembled WGS sequence"/>
</dbReference>
<dbReference type="SUPFAM" id="SSF48452">
    <property type="entry name" value="TPR-like"/>
    <property type="match status" value="1"/>
</dbReference>
<dbReference type="InterPro" id="IPR011990">
    <property type="entry name" value="TPR-like_helical_dom_sf"/>
</dbReference>
<dbReference type="EMBL" id="BSFP01000113">
    <property type="protein sequence ID" value="GLL07827.1"/>
    <property type="molecule type" value="Genomic_DNA"/>
</dbReference>
<dbReference type="Pfam" id="PF13424">
    <property type="entry name" value="TPR_12"/>
    <property type="match status" value="1"/>
</dbReference>
<name>A0A9W6NT53_9ACTN</name>
<reference evidence="1" key="2">
    <citation type="submission" date="2023-01" db="EMBL/GenBank/DDBJ databases">
        <authorList>
            <person name="Sun Q."/>
            <person name="Evtushenko L."/>
        </authorList>
    </citation>
    <scope>NUCLEOTIDE SEQUENCE</scope>
    <source>
        <strain evidence="1">VKM Ac-1321</strain>
    </source>
</reference>
<dbReference type="Gene3D" id="1.25.40.10">
    <property type="entry name" value="Tetratricopeptide repeat domain"/>
    <property type="match status" value="1"/>
</dbReference>
<comment type="caution">
    <text evidence="1">The sequence shown here is derived from an EMBL/GenBank/DDBJ whole genome shotgun (WGS) entry which is preliminary data.</text>
</comment>
<gene>
    <name evidence="1" type="ORF">GCM10017581_095850</name>
</gene>
<evidence type="ECO:0000313" key="1">
    <source>
        <dbReference type="EMBL" id="GLL07827.1"/>
    </source>
</evidence>
<sequence>MLGLARARDCRTLCATAASSWASARSMRAGLLEVHQESALPIDATLARIAEAVALHHGEGRRAAARERFAEIWADIGGERGDPLPVCVLAHSMADVQDDPRDELVWDLRALDAAGRITDEQVAAAGVPLSVAGLYPSLYLNLAECHRKLGDFDQARAYLQRARDTIGALGDDDYGRLIRDGLARVAEQLLR</sequence>
<reference evidence="1" key="1">
    <citation type="journal article" date="2014" name="Int. J. Syst. Evol. Microbiol.">
        <title>Complete genome sequence of Corynebacterium casei LMG S-19264T (=DSM 44701T), isolated from a smear-ripened cheese.</title>
        <authorList>
            <consortium name="US DOE Joint Genome Institute (JGI-PGF)"/>
            <person name="Walter F."/>
            <person name="Albersmeier A."/>
            <person name="Kalinowski J."/>
            <person name="Ruckert C."/>
        </authorList>
    </citation>
    <scope>NUCLEOTIDE SEQUENCE</scope>
    <source>
        <strain evidence="1">VKM Ac-1321</strain>
    </source>
</reference>
<accession>A0A9W6NT53</accession>
<evidence type="ECO:0000313" key="2">
    <source>
        <dbReference type="Proteomes" id="UP001143480"/>
    </source>
</evidence>
<organism evidence="1 2">
    <name type="scientific">Dactylosporangium matsuzakiense</name>
    <dbReference type="NCBI Taxonomy" id="53360"/>
    <lineage>
        <taxon>Bacteria</taxon>
        <taxon>Bacillati</taxon>
        <taxon>Actinomycetota</taxon>
        <taxon>Actinomycetes</taxon>
        <taxon>Micromonosporales</taxon>
        <taxon>Micromonosporaceae</taxon>
        <taxon>Dactylosporangium</taxon>
    </lineage>
</organism>
<evidence type="ECO:0008006" key="3">
    <source>
        <dbReference type="Google" id="ProtNLM"/>
    </source>
</evidence>
<dbReference type="AlphaFoldDB" id="A0A9W6NT53"/>